<feature type="region of interest" description="Disordered" evidence="1">
    <location>
        <begin position="1"/>
        <end position="20"/>
    </location>
</feature>
<name>A0A2P2KMC2_RHIMU</name>
<evidence type="ECO:0000256" key="1">
    <source>
        <dbReference type="SAM" id="MobiDB-lite"/>
    </source>
</evidence>
<proteinExistence type="predicted"/>
<reference evidence="2" key="1">
    <citation type="submission" date="2018-02" db="EMBL/GenBank/DDBJ databases">
        <title>Rhizophora mucronata_Transcriptome.</title>
        <authorList>
            <person name="Meera S.P."/>
            <person name="Sreeshan A."/>
            <person name="Augustine A."/>
        </authorList>
    </citation>
    <scope>NUCLEOTIDE SEQUENCE</scope>
    <source>
        <tissue evidence="2">Leaf</tissue>
    </source>
</reference>
<sequence length="55" mass="6187">MASMDSELEQQLLEAGNRLENPPASVDELFPLLDKTAVLADIYDTVHHPLRKLQL</sequence>
<dbReference type="EMBL" id="GGEC01026372">
    <property type="protein sequence ID" value="MBX06856.1"/>
    <property type="molecule type" value="Transcribed_RNA"/>
</dbReference>
<evidence type="ECO:0000313" key="2">
    <source>
        <dbReference type="EMBL" id="MBX06856.1"/>
    </source>
</evidence>
<organism evidence="2">
    <name type="scientific">Rhizophora mucronata</name>
    <name type="common">Asiatic mangrove</name>
    <dbReference type="NCBI Taxonomy" id="61149"/>
    <lineage>
        <taxon>Eukaryota</taxon>
        <taxon>Viridiplantae</taxon>
        <taxon>Streptophyta</taxon>
        <taxon>Embryophyta</taxon>
        <taxon>Tracheophyta</taxon>
        <taxon>Spermatophyta</taxon>
        <taxon>Magnoliopsida</taxon>
        <taxon>eudicotyledons</taxon>
        <taxon>Gunneridae</taxon>
        <taxon>Pentapetalae</taxon>
        <taxon>rosids</taxon>
        <taxon>fabids</taxon>
        <taxon>Malpighiales</taxon>
        <taxon>Rhizophoraceae</taxon>
        <taxon>Rhizophora</taxon>
    </lineage>
</organism>
<accession>A0A2P2KMC2</accession>
<protein>
    <submittedName>
        <fullName evidence="2">Uncharacterized protein MANES_03G010000</fullName>
    </submittedName>
</protein>
<dbReference type="AlphaFoldDB" id="A0A2P2KMC2"/>